<feature type="non-terminal residue" evidence="2">
    <location>
        <position position="1"/>
    </location>
</feature>
<dbReference type="EMBL" id="CAJVPY010031552">
    <property type="protein sequence ID" value="CAG8796725.1"/>
    <property type="molecule type" value="Genomic_DNA"/>
</dbReference>
<gene>
    <name evidence="2" type="ORF">DERYTH_LOCUS22544</name>
</gene>
<feature type="compositionally biased region" description="Acidic residues" evidence="1">
    <location>
        <begin position="7"/>
        <end position="17"/>
    </location>
</feature>
<evidence type="ECO:0000256" key="1">
    <source>
        <dbReference type="SAM" id="MobiDB-lite"/>
    </source>
</evidence>
<evidence type="ECO:0000313" key="3">
    <source>
        <dbReference type="Proteomes" id="UP000789405"/>
    </source>
</evidence>
<protein>
    <submittedName>
        <fullName evidence="2">11789_t:CDS:1</fullName>
    </submittedName>
</protein>
<feature type="compositionally biased region" description="Basic and acidic residues" evidence="1">
    <location>
        <begin position="18"/>
        <end position="28"/>
    </location>
</feature>
<feature type="non-terminal residue" evidence="2">
    <location>
        <position position="59"/>
    </location>
</feature>
<proteinExistence type="predicted"/>
<sequence length="59" mass="6631">RRHSSVDLEDSSDELEDEHCSARSDKDLYVPITSLPRRSPRIRSRSVTPSTSYAAKNVG</sequence>
<dbReference type="AlphaFoldDB" id="A0A9N9P8J0"/>
<reference evidence="2" key="1">
    <citation type="submission" date="2021-06" db="EMBL/GenBank/DDBJ databases">
        <authorList>
            <person name="Kallberg Y."/>
            <person name="Tangrot J."/>
            <person name="Rosling A."/>
        </authorList>
    </citation>
    <scope>NUCLEOTIDE SEQUENCE</scope>
    <source>
        <strain evidence="2">MA453B</strain>
    </source>
</reference>
<accession>A0A9N9P8J0</accession>
<comment type="caution">
    <text evidence="2">The sequence shown here is derived from an EMBL/GenBank/DDBJ whole genome shotgun (WGS) entry which is preliminary data.</text>
</comment>
<keyword evidence="3" id="KW-1185">Reference proteome</keyword>
<organism evidence="2 3">
    <name type="scientific">Dentiscutata erythropus</name>
    <dbReference type="NCBI Taxonomy" id="1348616"/>
    <lineage>
        <taxon>Eukaryota</taxon>
        <taxon>Fungi</taxon>
        <taxon>Fungi incertae sedis</taxon>
        <taxon>Mucoromycota</taxon>
        <taxon>Glomeromycotina</taxon>
        <taxon>Glomeromycetes</taxon>
        <taxon>Diversisporales</taxon>
        <taxon>Gigasporaceae</taxon>
        <taxon>Dentiscutata</taxon>
    </lineage>
</organism>
<feature type="region of interest" description="Disordered" evidence="1">
    <location>
        <begin position="1"/>
        <end position="59"/>
    </location>
</feature>
<evidence type="ECO:0000313" key="2">
    <source>
        <dbReference type="EMBL" id="CAG8796725.1"/>
    </source>
</evidence>
<dbReference type="Proteomes" id="UP000789405">
    <property type="component" value="Unassembled WGS sequence"/>
</dbReference>
<name>A0A9N9P8J0_9GLOM</name>